<dbReference type="Pfam" id="PF00356">
    <property type="entry name" value="LacI"/>
    <property type="match status" value="1"/>
</dbReference>
<evidence type="ECO:0000313" key="6">
    <source>
        <dbReference type="Proteomes" id="UP001296943"/>
    </source>
</evidence>
<dbReference type="RefSeq" id="WP_204501080.1">
    <property type="nucleotide sequence ID" value="NZ_JAFBDR010000019.1"/>
</dbReference>
<dbReference type="SUPFAM" id="SSF53822">
    <property type="entry name" value="Periplasmic binding protein-like I"/>
    <property type="match status" value="1"/>
</dbReference>
<reference evidence="5 6" key="1">
    <citation type="submission" date="2021-01" db="EMBL/GenBank/DDBJ databases">
        <title>Genomic Encyclopedia of Type Strains, Phase IV (KMG-IV): sequencing the most valuable type-strain genomes for metagenomic binning, comparative biology and taxonomic classification.</title>
        <authorList>
            <person name="Goeker M."/>
        </authorList>
    </citation>
    <scope>NUCLEOTIDE SEQUENCE [LARGE SCALE GENOMIC DNA]</scope>
    <source>
        <strain evidence="5 6">DSM 23711</strain>
    </source>
</reference>
<dbReference type="Proteomes" id="UP001296943">
    <property type="component" value="Unassembled WGS sequence"/>
</dbReference>
<dbReference type="PANTHER" id="PTHR30146">
    <property type="entry name" value="LACI-RELATED TRANSCRIPTIONAL REPRESSOR"/>
    <property type="match status" value="1"/>
</dbReference>
<dbReference type="CDD" id="cd01392">
    <property type="entry name" value="HTH_LacI"/>
    <property type="match status" value="1"/>
</dbReference>
<dbReference type="CDD" id="cd01542">
    <property type="entry name" value="PBP1_TreR-like"/>
    <property type="match status" value="1"/>
</dbReference>
<keyword evidence="3" id="KW-0804">Transcription</keyword>
<evidence type="ECO:0000256" key="2">
    <source>
        <dbReference type="ARBA" id="ARBA00023125"/>
    </source>
</evidence>
<name>A0ABS2N357_9BACI</name>
<organism evidence="5 6">
    <name type="scientific">Aquibacillus albus</name>
    <dbReference type="NCBI Taxonomy" id="1168171"/>
    <lineage>
        <taxon>Bacteria</taxon>
        <taxon>Bacillati</taxon>
        <taxon>Bacillota</taxon>
        <taxon>Bacilli</taxon>
        <taxon>Bacillales</taxon>
        <taxon>Bacillaceae</taxon>
        <taxon>Aquibacillus</taxon>
    </lineage>
</organism>
<protein>
    <submittedName>
        <fullName evidence="5">LacI family sucrose operon transcriptional repressor</fullName>
    </submittedName>
</protein>
<dbReference type="PANTHER" id="PTHR30146:SF146">
    <property type="entry name" value="HTH-TYPE TRANSCRIPTIONAL REGULATOR TRER"/>
    <property type="match status" value="1"/>
</dbReference>
<dbReference type="Gene3D" id="1.10.260.40">
    <property type="entry name" value="lambda repressor-like DNA-binding domains"/>
    <property type="match status" value="1"/>
</dbReference>
<sequence length="329" mass="36381">MATINEIAKMAKVSRTTVSRFLNNSGYVSEDVRKRIEKVIEETGYIPSQYAKSLRTKQTKVIGVILPTIRTETSSRLVAGMDEILAASGYQILLANTNLNKEKEMEYMDLLKSRQVDGIILAATNVSDALVNKISQLVIPCVAIGQEIDGISNVLYDDYHVARALTSLFISKGHQHIGFIGVAESDRSVGLLRKKGYLDEMEKSDFAVEPAWLQKGIFDIDSGYTAMKNIMETSNQKPTAVFAVTDRLAIGAMKYLKEHNYNIPDDVAIAGIGASEVSMHLDPSLTTVDYQNEKAGKEAAILILDQIKKENKAIKKLTLTYRLLERGSV</sequence>
<dbReference type="EMBL" id="JAFBDR010000019">
    <property type="protein sequence ID" value="MBM7572572.1"/>
    <property type="molecule type" value="Genomic_DNA"/>
</dbReference>
<evidence type="ECO:0000256" key="3">
    <source>
        <dbReference type="ARBA" id="ARBA00023163"/>
    </source>
</evidence>
<keyword evidence="2" id="KW-0238">DNA-binding</keyword>
<dbReference type="SUPFAM" id="SSF47413">
    <property type="entry name" value="lambda repressor-like DNA-binding domains"/>
    <property type="match status" value="1"/>
</dbReference>
<evidence type="ECO:0000259" key="4">
    <source>
        <dbReference type="PROSITE" id="PS50932"/>
    </source>
</evidence>
<proteinExistence type="predicted"/>
<dbReference type="PROSITE" id="PS00356">
    <property type="entry name" value="HTH_LACI_1"/>
    <property type="match status" value="1"/>
</dbReference>
<accession>A0ABS2N357</accession>
<dbReference type="SMART" id="SM00354">
    <property type="entry name" value="HTH_LACI"/>
    <property type="match status" value="1"/>
</dbReference>
<dbReference type="PROSITE" id="PS50932">
    <property type="entry name" value="HTH_LACI_2"/>
    <property type="match status" value="1"/>
</dbReference>
<dbReference type="InterPro" id="IPR000843">
    <property type="entry name" value="HTH_LacI"/>
</dbReference>
<comment type="caution">
    <text evidence="5">The sequence shown here is derived from an EMBL/GenBank/DDBJ whole genome shotgun (WGS) entry which is preliminary data.</text>
</comment>
<dbReference type="InterPro" id="IPR010982">
    <property type="entry name" value="Lambda_DNA-bd_dom_sf"/>
</dbReference>
<keyword evidence="6" id="KW-1185">Reference proteome</keyword>
<dbReference type="Gene3D" id="3.40.50.2300">
    <property type="match status" value="2"/>
</dbReference>
<gene>
    <name evidence="5" type="ORF">JOC48_003103</name>
</gene>
<dbReference type="InterPro" id="IPR046335">
    <property type="entry name" value="LacI/GalR-like_sensor"/>
</dbReference>
<feature type="domain" description="HTH lacI-type" evidence="4">
    <location>
        <begin position="2"/>
        <end position="56"/>
    </location>
</feature>
<evidence type="ECO:0000313" key="5">
    <source>
        <dbReference type="EMBL" id="MBM7572572.1"/>
    </source>
</evidence>
<evidence type="ECO:0000256" key="1">
    <source>
        <dbReference type="ARBA" id="ARBA00023015"/>
    </source>
</evidence>
<dbReference type="InterPro" id="IPR028082">
    <property type="entry name" value="Peripla_BP_I"/>
</dbReference>
<keyword evidence="1" id="KW-0805">Transcription regulation</keyword>
<dbReference type="Pfam" id="PF13377">
    <property type="entry name" value="Peripla_BP_3"/>
    <property type="match status" value="1"/>
</dbReference>